<feature type="domain" description="HTH myb-type" evidence="4">
    <location>
        <begin position="360"/>
        <end position="417"/>
    </location>
</feature>
<evidence type="ECO:0000256" key="2">
    <source>
        <dbReference type="ARBA" id="ARBA00023242"/>
    </source>
</evidence>
<comment type="subcellular location">
    <subcellularLocation>
        <location evidence="1">Nucleus</location>
    </subcellularLocation>
</comment>
<organism evidence="5 6">
    <name type="scientific">Daucus carota subsp. sativus</name>
    <name type="common">Carrot</name>
    <dbReference type="NCBI Taxonomy" id="79200"/>
    <lineage>
        <taxon>Eukaryota</taxon>
        <taxon>Viridiplantae</taxon>
        <taxon>Streptophyta</taxon>
        <taxon>Embryophyta</taxon>
        <taxon>Tracheophyta</taxon>
        <taxon>Spermatophyta</taxon>
        <taxon>Magnoliopsida</taxon>
        <taxon>eudicotyledons</taxon>
        <taxon>Gunneridae</taxon>
        <taxon>Pentapetalae</taxon>
        <taxon>asterids</taxon>
        <taxon>campanulids</taxon>
        <taxon>Apiales</taxon>
        <taxon>Apiaceae</taxon>
        <taxon>Apioideae</taxon>
        <taxon>Scandiceae</taxon>
        <taxon>Daucinae</taxon>
        <taxon>Daucus</taxon>
        <taxon>Daucus sect. Daucus</taxon>
    </lineage>
</organism>
<reference evidence="5" key="1">
    <citation type="journal article" date="2016" name="Nat. Genet.">
        <title>A high-quality carrot genome assembly provides new insights into carotenoid accumulation and asterid genome evolution.</title>
        <authorList>
            <person name="Iorizzo M."/>
            <person name="Ellison S."/>
            <person name="Senalik D."/>
            <person name="Zeng P."/>
            <person name="Satapoomin P."/>
            <person name="Huang J."/>
            <person name="Bowman M."/>
            <person name="Iovene M."/>
            <person name="Sanseverino W."/>
            <person name="Cavagnaro P."/>
            <person name="Yildiz M."/>
            <person name="Macko-Podgorni A."/>
            <person name="Moranska E."/>
            <person name="Grzebelus E."/>
            <person name="Grzebelus D."/>
            <person name="Ashrafi H."/>
            <person name="Zheng Z."/>
            <person name="Cheng S."/>
            <person name="Spooner D."/>
            <person name="Van Deynze A."/>
            <person name="Simon P."/>
        </authorList>
    </citation>
    <scope>NUCLEOTIDE SEQUENCE</scope>
    <source>
        <tissue evidence="5">Leaf</tissue>
    </source>
</reference>
<dbReference type="AlphaFoldDB" id="A0AAF1ANU3"/>
<evidence type="ECO:0000259" key="4">
    <source>
        <dbReference type="PROSITE" id="PS51294"/>
    </source>
</evidence>
<dbReference type="PROSITE" id="PS50090">
    <property type="entry name" value="MYB_LIKE"/>
    <property type="match status" value="1"/>
</dbReference>
<dbReference type="Pfam" id="PF00249">
    <property type="entry name" value="Myb_DNA-binding"/>
    <property type="match status" value="1"/>
</dbReference>
<dbReference type="Proteomes" id="UP000077755">
    <property type="component" value="Chromosome 2"/>
</dbReference>
<evidence type="ECO:0008006" key="7">
    <source>
        <dbReference type="Google" id="ProtNLM"/>
    </source>
</evidence>
<dbReference type="PANTHER" id="PTHR46993">
    <property type="entry name" value="MYB TRANSCRIPTION FACTOR"/>
    <property type="match status" value="1"/>
</dbReference>
<dbReference type="CDD" id="cd11660">
    <property type="entry name" value="SANT_TRF"/>
    <property type="match status" value="1"/>
</dbReference>
<evidence type="ECO:0000256" key="1">
    <source>
        <dbReference type="ARBA" id="ARBA00004123"/>
    </source>
</evidence>
<dbReference type="InterPro" id="IPR009057">
    <property type="entry name" value="Homeodomain-like_sf"/>
</dbReference>
<dbReference type="EMBL" id="CP093344">
    <property type="protein sequence ID" value="WOG86971.1"/>
    <property type="molecule type" value="Genomic_DNA"/>
</dbReference>
<accession>A0AAF1ANU3</accession>
<dbReference type="InterPro" id="IPR017930">
    <property type="entry name" value="Myb_dom"/>
</dbReference>
<evidence type="ECO:0000259" key="3">
    <source>
        <dbReference type="PROSITE" id="PS50090"/>
    </source>
</evidence>
<dbReference type="GO" id="GO:0005634">
    <property type="term" value="C:nucleus"/>
    <property type="evidence" value="ECO:0007669"/>
    <property type="project" value="UniProtKB-SubCell"/>
</dbReference>
<sequence>MDTDVSAWLLDFFVRQPIHDSTLTTLLKSLPLSHTDSTFKKLLLLRKIESQISAPTPHLLSLLENIEELDHRENVITIESMKRAYCAVAVHCTFENGCFEQAVKDIWSVRVGGMVKFGDVGLLCDELITWKDDFEKALGDADVKKGLEEKWKVEVAVGDLLRAFVKEAKEMIPPSFLELVAQTMTQDDGAPLRQLFGMEDTQHDVQRETVHHRSEVHAAPGTSRGVEIVDNDDLSDASPNNNYGCLSTPEVAKLQENLRSSTLELQEMVKDPLPEALAMAKNVVPKLDCVDKRSDVIPAENNNLENEGRNAAKASLMERNKTACTYEWDESSDVSADESRPHLSSHKTRLVTLEKHKNPKPSRRKRKLWSNLEEDTLRAGVQKYGIGNWKLILDMYRDIFDERTDGDLKDKWRNMTA</sequence>
<dbReference type="PANTHER" id="PTHR46993:SF6">
    <property type="entry name" value="MYB TRANSCRIPTION FACTOR"/>
    <property type="match status" value="1"/>
</dbReference>
<dbReference type="InterPro" id="IPR001005">
    <property type="entry name" value="SANT/Myb"/>
</dbReference>
<keyword evidence="2" id="KW-0539">Nucleus</keyword>
<proteinExistence type="predicted"/>
<dbReference type="SMART" id="SM00717">
    <property type="entry name" value="SANT"/>
    <property type="match status" value="1"/>
</dbReference>
<keyword evidence="6" id="KW-1185">Reference proteome</keyword>
<dbReference type="SUPFAM" id="SSF46689">
    <property type="entry name" value="Homeodomain-like"/>
    <property type="match status" value="1"/>
</dbReference>
<evidence type="ECO:0000313" key="5">
    <source>
        <dbReference type="EMBL" id="WOG86971.1"/>
    </source>
</evidence>
<protein>
    <recommendedName>
        <fullName evidence="7">HTH myb-type domain-containing protein</fullName>
    </recommendedName>
</protein>
<gene>
    <name evidence="5" type="ORF">DCAR_0206190</name>
</gene>
<dbReference type="PROSITE" id="PS51294">
    <property type="entry name" value="HTH_MYB"/>
    <property type="match status" value="1"/>
</dbReference>
<dbReference type="Gene3D" id="1.10.10.60">
    <property type="entry name" value="Homeodomain-like"/>
    <property type="match status" value="1"/>
</dbReference>
<reference evidence="5" key="2">
    <citation type="submission" date="2022-03" db="EMBL/GenBank/DDBJ databases">
        <title>Draft title - Genomic analysis of global carrot germplasm unveils the trajectory of domestication and the origin of high carotenoid orange carrot.</title>
        <authorList>
            <person name="Iorizzo M."/>
            <person name="Ellison S."/>
            <person name="Senalik D."/>
            <person name="Macko-Podgorni A."/>
            <person name="Grzebelus D."/>
            <person name="Bostan H."/>
            <person name="Rolling W."/>
            <person name="Curaba J."/>
            <person name="Simon P."/>
        </authorList>
    </citation>
    <scope>NUCLEOTIDE SEQUENCE</scope>
    <source>
        <tissue evidence="5">Leaf</tissue>
    </source>
</reference>
<evidence type="ECO:0000313" key="6">
    <source>
        <dbReference type="Proteomes" id="UP000077755"/>
    </source>
</evidence>
<dbReference type="KEGG" id="dcr:108208998"/>
<name>A0AAF1ANU3_DAUCS</name>
<feature type="domain" description="Myb-like" evidence="3">
    <location>
        <begin position="361"/>
        <end position="416"/>
    </location>
</feature>